<keyword evidence="3" id="KW-1185">Reference proteome</keyword>
<evidence type="ECO:0000313" key="3">
    <source>
        <dbReference type="Proteomes" id="UP000006640"/>
    </source>
</evidence>
<dbReference type="GO" id="GO:0003677">
    <property type="term" value="F:DNA binding"/>
    <property type="evidence" value="ECO:0007669"/>
    <property type="project" value="InterPro"/>
</dbReference>
<dbReference type="AlphaFoldDB" id="D6YAB9"/>
<feature type="domain" description="HTH cro/C1-type" evidence="1">
    <location>
        <begin position="22"/>
        <end position="74"/>
    </location>
</feature>
<gene>
    <name evidence="2" type="ordered locus">Tbis_3484</name>
</gene>
<dbReference type="STRING" id="469371.Tbis_3484"/>
<dbReference type="SMART" id="SM00530">
    <property type="entry name" value="HTH_XRE"/>
    <property type="match status" value="1"/>
</dbReference>
<organism evidence="2 3">
    <name type="scientific">Thermobispora bispora (strain ATCC 19993 / DSM 43833 / CBS 139.67 / JCM 10125 / KCTC 9307 / NBRC 14880 / R51)</name>
    <dbReference type="NCBI Taxonomy" id="469371"/>
    <lineage>
        <taxon>Bacteria</taxon>
        <taxon>Bacillati</taxon>
        <taxon>Actinomycetota</taxon>
        <taxon>Actinomycetes</taxon>
        <taxon>Streptosporangiales</taxon>
        <taxon>Streptosporangiaceae</taxon>
        <taxon>Thermobispora</taxon>
    </lineage>
</organism>
<sequence>MPRRADPVDPSLSPWHLLGAALRHWRELRHASLEEIGQQAHVDWSILARWERGDRKPPPDAIQRLDRVLNANGFLTALHAFVLANTANSGSRPEATPQDGYAMDQTRRQLLQSFALMGTAGVLPLDAIEKIRQAMTTLVGGERLEDWEETAWEYAHALLVKPPAAVLGDLALDAYALQQVIRRGPAGDERGWAAVNARMAFLMADCLGLLGQVREASHWWRIARRAADLAGDPELQTAVRGYEATMACYAKRPTKLILQRIDEAAEIAGAKAYGGVAEAEGTRALLAALRGDARTALEAVRTVEEIYERLPDRVTRDTTTAFGWPRTRLLHTKSFVLARVGRVKEAQAAHEEAIAAYPAWRTRQITQVELHMAISAIRAGDVAAGVGHARTVLERLPAEHHTMFVRGVAAHVLAMVPPSEAHRPGVVEFRELLALPPAQ</sequence>
<dbReference type="InterPro" id="IPR010982">
    <property type="entry name" value="Lambda_DNA-bd_dom_sf"/>
</dbReference>
<name>D6YAB9_THEBD</name>
<dbReference type="PROSITE" id="PS50943">
    <property type="entry name" value="HTH_CROC1"/>
    <property type="match status" value="1"/>
</dbReference>
<dbReference type="Proteomes" id="UP000006640">
    <property type="component" value="Chromosome"/>
</dbReference>
<dbReference type="HOGENOM" id="CLU_050853_0_0_11"/>
<dbReference type="Pfam" id="PF13560">
    <property type="entry name" value="HTH_31"/>
    <property type="match status" value="1"/>
</dbReference>
<reference evidence="2 3" key="1">
    <citation type="submission" date="2010-01" db="EMBL/GenBank/DDBJ databases">
        <title>The complete genome of Thermobispora bispora DSM 43833.</title>
        <authorList>
            <consortium name="US DOE Joint Genome Institute (JGI-PGF)"/>
            <person name="Lucas S."/>
            <person name="Copeland A."/>
            <person name="Lapidus A."/>
            <person name="Glavina del Rio T."/>
            <person name="Dalin E."/>
            <person name="Tice H."/>
            <person name="Bruce D."/>
            <person name="Goodwin L."/>
            <person name="Pitluck S."/>
            <person name="Kyrpides N."/>
            <person name="Mavromatis K."/>
            <person name="Ivanova N."/>
            <person name="Mikhailova N."/>
            <person name="Chertkov O."/>
            <person name="Brettin T."/>
            <person name="Detter J.C."/>
            <person name="Han C."/>
            <person name="Larimer F."/>
            <person name="Land M."/>
            <person name="Hauser L."/>
            <person name="Markowitz V."/>
            <person name="Cheng J.-F."/>
            <person name="Hugenholtz P."/>
            <person name="Woyke T."/>
            <person name="Wu D."/>
            <person name="Jando M."/>
            <person name="Schneider S."/>
            <person name="Klenk H.-P."/>
            <person name="Eisen J.A."/>
        </authorList>
    </citation>
    <scope>NUCLEOTIDE SEQUENCE [LARGE SCALE GENOMIC DNA]</scope>
    <source>
        <strain evidence="3">ATCC 19993 / DSM 43833 / CBS 139.67 / JCM 10125 / KCTC 9307 / NBRC 14880 / R51</strain>
    </source>
</reference>
<proteinExistence type="predicted"/>
<dbReference type="SUPFAM" id="SSF47413">
    <property type="entry name" value="lambda repressor-like DNA-binding domains"/>
    <property type="match status" value="1"/>
</dbReference>
<dbReference type="EMBL" id="CP001874">
    <property type="protein sequence ID" value="ADG90172.1"/>
    <property type="molecule type" value="Genomic_DNA"/>
</dbReference>
<dbReference type="OrthoDB" id="3449038at2"/>
<dbReference type="InterPro" id="IPR011990">
    <property type="entry name" value="TPR-like_helical_dom_sf"/>
</dbReference>
<dbReference type="CDD" id="cd00093">
    <property type="entry name" value="HTH_XRE"/>
    <property type="match status" value="1"/>
</dbReference>
<accession>D6YAB9</accession>
<dbReference type="SUPFAM" id="SSF48452">
    <property type="entry name" value="TPR-like"/>
    <property type="match status" value="1"/>
</dbReference>
<protein>
    <submittedName>
        <fullName evidence="2">Transcriptional regulator, XRE family</fullName>
    </submittedName>
</protein>
<evidence type="ECO:0000259" key="1">
    <source>
        <dbReference type="PROSITE" id="PS50943"/>
    </source>
</evidence>
<dbReference type="Gene3D" id="1.10.260.40">
    <property type="entry name" value="lambda repressor-like DNA-binding domains"/>
    <property type="match status" value="1"/>
</dbReference>
<dbReference type="eggNOG" id="COG1396">
    <property type="taxonomic scope" value="Bacteria"/>
</dbReference>
<evidence type="ECO:0000313" key="2">
    <source>
        <dbReference type="EMBL" id="ADG90172.1"/>
    </source>
</evidence>
<dbReference type="InterPro" id="IPR001387">
    <property type="entry name" value="Cro/C1-type_HTH"/>
</dbReference>
<dbReference type="KEGG" id="tbi:Tbis_3484"/>